<dbReference type="InterPro" id="IPR006236">
    <property type="entry name" value="PGDH"/>
</dbReference>
<evidence type="ECO:0000256" key="8">
    <source>
        <dbReference type="ARBA" id="ARBA00048731"/>
    </source>
</evidence>
<comment type="pathway">
    <text evidence="2 9">Amino-acid biosynthesis; L-serine biosynthesis; L-serine from 3-phospho-D-glycerate: step 1/3.</text>
</comment>
<dbReference type="FunFam" id="3.40.50.720:FF:000021">
    <property type="entry name" value="D-3-phosphoglycerate dehydrogenase"/>
    <property type="match status" value="1"/>
</dbReference>
<dbReference type="PROSITE" id="PS00671">
    <property type="entry name" value="D_2_HYDROXYACID_DH_3"/>
    <property type="match status" value="1"/>
</dbReference>
<evidence type="ECO:0000256" key="9">
    <source>
        <dbReference type="RuleBase" id="RU363003"/>
    </source>
</evidence>
<dbReference type="Pfam" id="PF02826">
    <property type="entry name" value="2-Hacid_dh_C"/>
    <property type="match status" value="1"/>
</dbReference>
<dbReference type="InterPro" id="IPR029009">
    <property type="entry name" value="ASB_dom_sf"/>
</dbReference>
<evidence type="ECO:0000256" key="4">
    <source>
        <dbReference type="ARBA" id="ARBA00021582"/>
    </source>
</evidence>
<evidence type="ECO:0000313" key="11">
    <source>
        <dbReference type="EMBL" id="RXJ03896.1"/>
    </source>
</evidence>
<evidence type="ECO:0000313" key="12">
    <source>
        <dbReference type="Proteomes" id="UP000290649"/>
    </source>
</evidence>
<dbReference type="InterPro" id="IPR045865">
    <property type="entry name" value="ACT-like_dom_sf"/>
</dbReference>
<dbReference type="EMBL" id="QOUX01000001">
    <property type="protein sequence ID" value="RXJ03896.1"/>
    <property type="molecule type" value="Genomic_DNA"/>
</dbReference>
<dbReference type="Proteomes" id="UP000290649">
    <property type="component" value="Unassembled WGS sequence"/>
</dbReference>
<comment type="similarity">
    <text evidence="3 9">Belongs to the D-isomer specific 2-hydroxyacid dehydrogenase family.</text>
</comment>
<evidence type="ECO:0000259" key="10">
    <source>
        <dbReference type="PROSITE" id="PS51671"/>
    </source>
</evidence>
<dbReference type="InterPro" id="IPR029752">
    <property type="entry name" value="D-isomer_DH_CS1"/>
</dbReference>
<dbReference type="CDD" id="cd12173">
    <property type="entry name" value="PGDH_4"/>
    <property type="match status" value="1"/>
</dbReference>
<dbReference type="Gene3D" id="3.40.50.720">
    <property type="entry name" value="NAD(P)-binding Rossmann-like Domain"/>
    <property type="match status" value="2"/>
</dbReference>
<dbReference type="PROSITE" id="PS00065">
    <property type="entry name" value="D_2_HYDROXYACID_DH_1"/>
    <property type="match status" value="1"/>
</dbReference>
<dbReference type="PANTHER" id="PTHR42938:SF47">
    <property type="entry name" value="HYDROXYPYRUVATE REDUCTASE"/>
    <property type="match status" value="1"/>
</dbReference>
<dbReference type="InterPro" id="IPR045626">
    <property type="entry name" value="PGDH_ASB_dom"/>
</dbReference>
<dbReference type="Pfam" id="PF19304">
    <property type="entry name" value="PGDH_inter"/>
    <property type="match status" value="1"/>
</dbReference>
<dbReference type="EC" id="1.1.1.95" evidence="9"/>
<dbReference type="AlphaFoldDB" id="A0A4Q0VXK0"/>
<evidence type="ECO:0000256" key="2">
    <source>
        <dbReference type="ARBA" id="ARBA00005216"/>
    </source>
</evidence>
<dbReference type="CDD" id="cd04902">
    <property type="entry name" value="ACT_3PGDH-xct"/>
    <property type="match status" value="1"/>
</dbReference>
<evidence type="ECO:0000256" key="1">
    <source>
        <dbReference type="ARBA" id="ARBA00003800"/>
    </source>
</evidence>
<dbReference type="PANTHER" id="PTHR42938">
    <property type="entry name" value="FORMATE DEHYDROGENASE 1"/>
    <property type="match status" value="1"/>
</dbReference>
<dbReference type="SUPFAM" id="SSF51735">
    <property type="entry name" value="NAD(P)-binding Rossmann-fold domains"/>
    <property type="match status" value="1"/>
</dbReference>
<keyword evidence="12" id="KW-1185">Reference proteome</keyword>
<dbReference type="PROSITE" id="PS00670">
    <property type="entry name" value="D_2_HYDROXYACID_DH_2"/>
    <property type="match status" value="1"/>
</dbReference>
<comment type="caution">
    <text evidence="11">The sequence shown here is derived from an EMBL/GenBank/DDBJ whole genome shotgun (WGS) entry which is preliminary data.</text>
</comment>
<proteinExistence type="inferred from homology"/>
<comment type="catalytic activity">
    <reaction evidence="8 9">
        <text>(2R)-3-phosphoglycerate + NAD(+) = 3-phosphooxypyruvate + NADH + H(+)</text>
        <dbReference type="Rhea" id="RHEA:12641"/>
        <dbReference type="ChEBI" id="CHEBI:15378"/>
        <dbReference type="ChEBI" id="CHEBI:18110"/>
        <dbReference type="ChEBI" id="CHEBI:57540"/>
        <dbReference type="ChEBI" id="CHEBI:57945"/>
        <dbReference type="ChEBI" id="CHEBI:58272"/>
        <dbReference type="EC" id="1.1.1.95"/>
    </reaction>
</comment>
<evidence type="ECO:0000256" key="6">
    <source>
        <dbReference type="ARBA" id="ARBA00023027"/>
    </source>
</evidence>
<dbReference type="Gene3D" id="3.30.1330.90">
    <property type="entry name" value="D-3-phosphoglycerate dehydrogenase, domain 3"/>
    <property type="match status" value="1"/>
</dbReference>
<dbReference type="SUPFAM" id="SSF143548">
    <property type="entry name" value="Serine metabolism enzymes domain"/>
    <property type="match status" value="1"/>
</dbReference>
<dbReference type="Pfam" id="PF00389">
    <property type="entry name" value="2-Hacid_dh"/>
    <property type="match status" value="1"/>
</dbReference>
<keyword evidence="6 9" id="KW-0520">NAD</keyword>
<dbReference type="GO" id="GO:0004617">
    <property type="term" value="F:phosphoglycerate dehydrogenase activity"/>
    <property type="evidence" value="ECO:0007669"/>
    <property type="project" value="UniProtKB-UniRule"/>
</dbReference>
<protein>
    <recommendedName>
        <fullName evidence="4 9">D-3-phosphoglycerate dehydrogenase</fullName>
        <ecNumber evidence="9">1.1.1.95</ecNumber>
    </recommendedName>
</protein>
<evidence type="ECO:0000256" key="7">
    <source>
        <dbReference type="ARBA" id="ARBA00048126"/>
    </source>
</evidence>
<dbReference type="Gene3D" id="3.30.70.260">
    <property type="match status" value="1"/>
</dbReference>
<organism evidence="11 12">
    <name type="scientific">Anaerobacillus alkaliphilus</name>
    <dbReference type="NCBI Taxonomy" id="1548597"/>
    <lineage>
        <taxon>Bacteria</taxon>
        <taxon>Bacillati</taxon>
        <taxon>Bacillota</taxon>
        <taxon>Bacilli</taxon>
        <taxon>Bacillales</taxon>
        <taxon>Bacillaceae</taxon>
        <taxon>Anaerobacillus</taxon>
    </lineage>
</organism>
<dbReference type="InterPro" id="IPR036291">
    <property type="entry name" value="NAD(P)-bd_dom_sf"/>
</dbReference>
<reference evidence="11 12" key="1">
    <citation type="journal article" date="2019" name="Int. J. Syst. Evol. Microbiol.">
        <title>Anaerobacillus alkaliphilus sp. nov., a novel alkaliphilic and moderately halophilic bacterium.</title>
        <authorList>
            <person name="Borsodi A.K."/>
            <person name="Aszalos J.M."/>
            <person name="Bihari P."/>
            <person name="Nagy I."/>
            <person name="Schumann P."/>
            <person name="Sproer C."/>
            <person name="Kovacs A.L."/>
            <person name="Boka K."/>
            <person name="Dobosy P."/>
            <person name="Ovari M."/>
            <person name="Szili-Kovacs T."/>
            <person name="Toth E."/>
        </authorList>
    </citation>
    <scope>NUCLEOTIDE SEQUENCE [LARGE SCALE GENOMIC DNA]</scope>
    <source>
        <strain evidence="11 12">B16-10</strain>
    </source>
</reference>
<comment type="function">
    <text evidence="1">Catalyzes the reversible oxidation of 3-phospho-D-glycerate to 3-phosphonooxypyruvate, the first step of the phosphorylated L-serine biosynthesis pathway. Also catalyzes the reversible oxidation of 2-hydroxyglutarate to 2-oxoglutarate.</text>
</comment>
<dbReference type="OrthoDB" id="9805416at2"/>
<dbReference type="InterPro" id="IPR006139">
    <property type="entry name" value="D-isomer_2_OHA_DH_cat_dom"/>
</dbReference>
<keyword evidence="9" id="KW-0028">Amino-acid biosynthesis</keyword>
<dbReference type="Pfam" id="PF01842">
    <property type="entry name" value="ACT"/>
    <property type="match status" value="1"/>
</dbReference>
<dbReference type="UniPathway" id="UPA00135">
    <property type="reaction ID" value="UER00196"/>
</dbReference>
<dbReference type="InterPro" id="IPR006140">
    <property type="entry name" value="D-isomer_DH_NAD-bd"/>
</dbReference>
<gene>
    <name evidence="11" type="ORF">DS745_00445</name>
</gene>
<dbReference type="InterPro" id="IPR029753">
    <property type="entry name" value="D-isomer_DH_CS"/>
</dbReference>
<evidence type="ECO:0000256" key="3">
    <source>
        <dbReference type="ARBA" id="ARBA00005854"/>
    </source>
</evidence>
<evidence type="ECO:0000256" key="5">
    <source>
        <dbReference type="ARBA" id="ARBA00023002"/>
    </source>
</evidence>
<accession>A0A4Q0VXK0</accession>
<dbReference type="InterPro" id="IPR002912">
    <property type="entry name" value="ACT_dom"/>
</dbReference>
<sequence>MIRRVEFVVQALSQTEKVFTVLVSDSMSKEGLLPLLESDKIICLQKTIEEAQNQLDQVDALLIRSATKVTTELLDKMPNVKIIARAGVGVDNVDIQAATKKGIIVVNAPDGNTISTAEHSFAMIAALLRKIPQANTSTKNGEWTRKKFQGTELFGKSLGIVGFGRIGSEIAKRAKAFQMSIYVFDPFLTKERAEKFGVTVSSLDDVLAQADIITVHTPLTNETKGLLNFDTIAKTKKGVFLINCARGGIIDEEALIYYLQNGHVAGAALDVFEEEPATNTRLLDFEQVIATPHIAASTIEAQLNVASQVSEEVLNYFEGKPVLNSINLPTISKEVYKKIQPYYELAKSMGSILSQCMRTPVNEIEVNYGGEVTTLETSITTRSLLAGFLQPRVDAPVNDVNASIIAKERGITFGEKHINSSSGYSNVISASVIGEDRTFNLKGTYVKEYGPRIIRINEFKVDFTPSGHLIYIEHIDKPGMIGLVGQLLGKHEINIGSMQVGRKEEGGKALMMLSIDKPLTESVLRELVSSEHILYVNKIDLT</sequence>
<dbReference type="SUPFAM" id="SSF55021">
    <property type="entry name" value="ACT-like"/>
    <property type="match status" value="1"/>
</dbReference>
<comment type="catalytic activity">
    <reaction evidence="7">
        <text>(R)-2-hydroxyglutarate + NAD(+) = 2-oxoglutarate + NADH + H(+)</text>
        <dbReference type="Rhea" id="RHEA:49612"/>
        <dbReference type="ChEBI" id="CHEBI:15378"/>
        <dbReference type="ChEBI" id="CHEBI:15801"/>
        <dbReference type="ChEBI" id="CHEBI:16810"/>
        <dbReference type="ChEBI" id="CHEBI:57540"/>
        <dbReference type="ChEBI" id="CHEBI:57945"/>
        <dbReference type="EC" id="1.1.1.399"/>
    </reaction>
</comment>
<dbReference type="GO" id="GO:0051287">
    <property type="term" value="F:NAD binding"/>
    <property type="evidence" value="ECO:0007669"/>
    <property type="project" value="UniProtKB-UniRule"/>
</dbReference>
<dbReference type="RefSeq" id="WP_129076238.1">
    <property type="nucleotide sequence ID" value="NZ_QOUX01000001.1"/>
</dbReference>
<dbReference type="SUPFAM" id="SSF52283">
    <property type="entry name" value="Formate/glycerate dehydrogenase catalytic domain-like"/>
    <property type="match status" value="1"/>
</dbReference>
<dbReference type="PROSITE" id="PS51671">
    <property type="entry name" value="ACT"/>
    <property type="match status" value="1"/>
</dbReference>
<name>A0A4Q0VXK0_9BACI</name>
<dbReference type="NCBIfam" id="TIGR01327">
    <property type="entry name" value="PGDH"/>
    <property type="match status" value="1"/>
</dbReference>
<feature type="domain" description="ACT" evidence="10">
    <location>
        <begin position="469"/>
        <end position="541"/>
    </location>
</feature>
<keyword evidence="9" id="KW-0718">Serine biosynthesis</keyword>
<dbReference type="GO" id="GO:0006564">
    <property type="term" value="P:L-serine biosynthetic process"/>
    <property type="evidence" value="ECO:0007669"/>
    <property type="project" value="UniProtKB-UniRule"/>
</dbReference>
<keyword evidence="5 9" id="KW-0560">Oxidoreductase</keyword>
<dbReference type="FunFam" id="3.30.70.260:FF:000008">
    <property type="entry name" value="D-3-phosphoglycerate dehydrogenase, chloroplastic"/>
    <property type="match status" value="1"/>
</dbReference>